<dbReference type="AlphaFoldDB" id="A0AAV1C1T2"/>
<dbReference type="EMBL" id="OX459118">
    <property type="protein sequence ID" value="CAI9089286.1"/>
    <property type="molecule type" value="Genomic_DNA"/>
</dbReference>
<keyword evidence="2" id="KW-1185">Reference proteome</keyword>
<sequence length="251" mass="27303">MSSRNIPLATNPVHEEEGKGALGFTFNHEGVILIIHHHPEFDQFPDYAAKLNSHVLATVSGGTDVLRQCLPSMLHKMCQDFELAEKFRASAEQASRWLAKHLALYPGSFDDSSLEVLIAGWHEELGPAVFKVGGTGTRWDGASLATGCASRRSISSNLFLGYIATGLPDRPKYDEQGTSALGFIYGEGIMVSLDHSIRPSTCPCPDNSIPLNSHLLAVICGGTIFDRRCLMGKLAVDSHFHKCESGRRALP</sequence>
<dbReference type="InterPro" id="IPR001353">
    <property type="entry name" value="Proteasome_sua/b"/>
</dbReference>
<gene>
    <name evidence="1" type="ORF">OLC1_LOCUS1658</name>
</gene>
<reference evidence="1" key="1">
    <citation type="submission" date="2023-03" db="EMBL/GenBank/DDBJ databases">
        <authorList>
            <person name="Julca I."/>
        </authorList>
    </citation>
    <scope>NUCLEOTIDE SEQUENCE</scope>
</reference>
<dbReference type="InterPro" id="IPR029055">
    <property type="entry name" value="Ntn_hydrolases_N"/>
</dbReference>
<accession>A0AAV1C1T2</accession>
<evidence type="ECO:0000313" key="2">
    <source>
        <dbReference type="Proteomes" id="UP001161247"/>
    </source>
</evidence>
<evidence type="ECO:0000313" key="1">
    <source>
        <dbReference type="EMBL" id="CAI9089286.1"/>
    </source>
</evidence>
<dbReference type="GO" id="GO:0051603">
    <property type="term" value="P:proteolysis involved in protein catabolic process"/>
    <property type="evidence" value="ECO:0007669"/>
    <property type="project" value="InterPro"/>
</dbReference>
<dbReference type="Pfam" id="PF00227">
    <property type="entry name" value="Proteasome"/>
    <property type="match status" value="1"/>
</dbReference>
<name>A0AAV1C1T2_OLDCO</name>
<protein>
    <submittedName>
        <fullName evidence="1">OLC1v1023837C1</fullName>
    </submittedName>
</protein>
<dbReference type="GO" id="GO:0005839">
    <property type="term" value="C:proteasome core complex"/>
    <property type="evidence" value="ECO:0007669"/>
    <property type="project" value="InterPro"/>
</dbReference>
<dbReference type="Proteomes" id="UP001161247">
    <property type="component" value="Chromosome 1"/>
</dbReference>
<proteinExistence type="predicted"/>
<dbReference type="SUPFAM" id="SSF56235">
    <property type="entry name" value="N-terminal nucleophile aminohydrolases (Ntn hydrolases)"/>
    <property type="match status" value="1"/>
</dbReference>
<dbReference type="Gene3D" id="3.60.20.10">
    <property type="entry name" value="Glutamine Phosphoribosylpyrophosphate, subunit 1, domain 1"/>
    <property type="match status" value="1"/>
</dbReference>
<organism evidence="1 2">
    <name type="scientific">Oldenlandia corymbosa var. corymbosa</name>
    <dbReference type="NCBI Taxonomy" id="529605"/>
    <lineage>
        <taxon>Eukaryota</taxon>
        <taxon>Viridiplantae</taxon>
        <taxon>Streptophyta</taxon>
        <taxon>Embryophyta</taxon>
        <taxon>Tracheophyta</taxon>
        <taxon>Spermatophyta</taxon>
        <taxon>Magnoliopsida</taxon>
        <taxon>eudicotyledons</taxon>
        <taxon>Gunneridae</taxon>
        <taxon>Pentapetalae</taxon>
        <taxon>asterids</taxon>
        <taxon>lamiids</taxon>
        <taxon>Gentianales</taxon>
        <taxon>Rubiaceae</taxon>
        <taxon>Rubioideae</taxon>
        <taxon>Spermacoceae</taxon>
        <taxon>Hedyotis-Oldenlandia complex</taxon>
        <taxon>Oldenlandia</taxon>
    </lineage>
</organism>